<dbReference type="OrthoDB" id="2677960at2"/>
<organism evidence="1 2">
    <name type="scientific">Pedobacter frigiditerrae</name>
    <dbReference type="NCBI Taxonomy" id="2530452"/>
    <lineage>
        <taxon>Bacteria</taxon>
        <taxon>Pseudomonadati</taxon>
        <taxon>Bacteroidota</taxon>
        <taxon>Sphingobacteriia</taxon>
        <taxon>Sphingobacteriales</taxon>
        <taxon>Sphingobacteriaceae</taxon>
        <taxon>Pedobacter</taxon>
    </lineage>
</organism>
<accession>A0A4R0MYQ6</accession>
<dbReference type="RefSeq" id="WP_131553352.1">
    <property type="nucleotide sequence ID" value="NZ_SJSK01000002.1"/>
</dbReference>
<reference evidence="1 2" key="1">
    <citation type="submission" date="2019-02" db="EMBL/GenBank/DDBJ databases">
        <title>Pedobacter sp. RP-1-13 sp. nov., isolated from Arctic soil.</title>
        <authorList>
            <person name="Dahal R.H."/>
        </authorList>
    </citation>
    <scope>NUCLEOTIDE SEQUENCE [LARGE SCALE GENOMIC DNA]</scope>
    <source>
        <strain evidence="1 2">RP-1-13</strain>
    </source>
</reference>
<evidence type="ECO:0000313" key="2">
    <source>
        <dbReference type="Proteomes" id="UP000292884"/>
    </source>
</evidence>
<gene>
    <name evidence="1" type="ORF">EZ428_11895</name>
</gene>
<protein>
    <submittedName>
        <fullName evidence="1">DUF4297 domain-containing protein</fullName>
    </submittedName>
</protein>
<sequence length="1517" mass="175875">MSGISALKGYRVQFLYSLYHILNLQDPNLTFRLEGIEDIDVYDEKNNLQCVIQVKHLTKQLSLSDLLSTNKTSFIKRYIQISKNSAQIQSLLISFGSISEELILLIKKEGMSLKEKDILRKYQLTEEEWLGFKTSTELLKVDENTVSNLILSKLKEQFPTIDPLPTAEILFFWLSYCAEKQESITLKKLFEKVEITATYLSERIAAANQLGKFIMPLQRIISNEGDYQLLKEEFYMGSSARYEHILSDFDVIRPNLLDEIEQQFKTSQVVMLQGASGQGKSTLAFRYIHQNAPEELVYELNLPDEVEKTREAILSIAGMSKALKAPLLLLVQVAPGTTGWLKVVAEFAHNSALRFLITIRQEDLFKAVASGIPFLHTTVEINFQKEEAESIYERLNAKQVDLYHADFEEAWIKFGGKGPLLEFVYMVTQGTPLKQKLQQQVRLLEIENGSTENITDFLRIVCLADTYGAKIGIHALAIYPKISMILNRLEKEYLLKITDDKKYIIGLHPQRSKILLEFLFDEFILERASYVVKCLKYLDAQDIYFFLLHIFNDKLISPENLLNELKGFEKMSWSNYSAIFKAFLWSGVSSYLNNNIDVYQSAYDRVKSAWYIVTDVYFGQAFDQKTFLNAEIFNEDIRQYSEDANKKLSNKSDVFLYVQKMIALNLLPDSPPKNGKEWEIYGEMLFWFNQTNQNEQILIFSESDYNDGFILTDVKQLSTLMLGMYLNDTFTNQFRISNHGIFIEKLKETYSIAGFSLEDQEVKADYLVDILQQDQKISLNDRSVEIIDLLRRAFPDKLKFTVHGIGHQLDALPQPYDDSYKSIAIENLPLTEWTSMNYTLINLFTYLQRPLDWEHYHTELNLWETEVKNKLNDFNQCLKKFFKSKTDYKELAPIVQNINYNSGHELLSPRHIVDPFGIYSKALRLQAKGSSLTIESFQYVQETEKAAILQSKYDFFTKSLSDFKSHFDNFLRQSASALYAKIMESSNTKPENYENRLKDERVSQYNLFKAIQFYPEMLIEKNKRFSKYVGVNTNTSPYLFDTAFLWHSFVSGSYLKKQNFNVRQNTDQLKNNIINRLRALLKRADTSENFKFSFRMDEKTGFKPIVLIEADSPFMFLKSLQPAFEAIKQVISTEGMGLKRLVLDLNFSTVYLLPTIQNYTLNNSWYEFPIYTFESKSFEELNVFNFAPKVIDANVFTSLGLMDWSTLLTKMNDVKEGLSEFMKLQLYVQHLKEISILETKEMDKFTEKLLIHEFNQYGKLISESFQKCLIYLGNLANEIHSGEINGDDEYEVMLMQNFVEISNNLYPKKRSKVGELSFNLSQTPIWSERLKICMDKLGIASFLVWGKYIEDYNLDQVKKTSKDDGNSNISSVLDLFNINFNNIPDNSFIKGKSETNSDGTQLTNYRKKINFKECGLFDSIHIKYFSEKKYNITFESSIINFNTIAALKHLIGRLYKIYGIDDIGTGIFTTSEGLDILAGRHWTGRMWLDIKSDTGLVEIMLSIFDKKIEMTLFSPIR</sequence>
<comment type="caution">
    <text evidence="1">The sequence shown here is derived from an EMBL/GenBank/DDBJ whole genome shotgun (WGS) entry which is preliminary data.</text>
</comment>
<evidence type="ECO:0000313" key="1">
    <source>
        <dbReference type="EMBL" id="TCC92415.1"/>
    </source>
</evidence>
<dbReference type="EMBL" id="SJSK01000002">
    <property type="protein sequence ID" value="TCC92415.1"/>
    <property type="molecule type" value="Genomic_DNA"/>
</dbReference>
<proteinExistence type="predicted"/>
<keyword evidence="2" id="KW-1185">Reference proteome</keyword>
<name>A0A4R0MYQ6_9SPHI</name>
<dbReference type="Proteomes" id="UP000292884">
    <property type="component" value="Unassembled WGS sequence"/>
</dbReference>